<feature type="domain" description="DUF7798" evidence="1">
    <location>
        <begin position="82"/>
        <end position="234"/>
    </location>
</feature>
<dbReference type="Proteomes" id="UP000239757">
    <property type="component" value="Unassembled WGS sequence"/>
</dbReference>
<protein>
    <recommendedName>
        <fullName evidence="1">DUF7798 domain-containing protein</fullName>
    </recommendedName>
</protein>
<dbReference type="EMBL" id="KZ666033">
    <property type="protein sequence ID" value="PPR96489.1"/>
    <property type="molecule type" value="Genomic_DNA"/>
</dbReference>
<evidence type="ECO:0000259" key="1">
    <source>
        <dbReference type="Pfam" id="PF25074"/>
    </source>
</evidence>
<organism evidence="2 3">
    <name type="scientific">Gossypium barbadense</name>
    <name type="common">Sea Island cotton</name>
    <name type="synonym">Hibiscus barbadensis</name>
    <dbReference type="NCBI Taxonomy" id="3634"/>
    <lineage>
        <taxon>Eukaryota</taxon>
        <taxon>Viridiplantae</taxon>
        <taxon>Streptophyta</taxon>
        <taxon>Embryophyta</taxon>
        <taxon>Tracheophyta</taxon>
        <taxon>Spermatophyta</taxon>
        <taxon>Magnoliopsida</taxon>
        <taxon>eudicotyledons</taxon>
        <taxon>Gunneridae</taxon>
        <taxon>Pentapetalae</taxon>
        <taxon>rosids</taxon>
        <taxon>malvids</taxon>
        <taxon>Malvales</taxon>
        <taxon>Malvaceae</taxon>
        <taxon>Malvoideae</taxon>
        <taxon>Gossypium</taxon>
    </lineage>
</organism>
<dbReference type="PANTHER" id="PTHR36011">
    <property type="entry name" value="BAT2 DOMAIN PROTEIN"/>
    <property type="match status" value="1"/>
</dbReference>
<name>A0A2P5WZI7_GOSBA</name>
<dbReference type="PANTHER" id="PTHR36011:SF1">
    <property type="entry name" value="BAT2 DOMAIN PROTEIN"/>
    <property type="match status" value="1"/>
</dbReference>
<evidence type="ECO:0000313" key="3">
    <source>
        <dbReference type="Proteomes" id="UP000239757"/>
    </source>
</evidence>
<proteinExistence type="predicted"/>
<accession>A0A2P5WZI7</accession>
<sequence>MQLEHSAVNIADSIQHGGLPAGSVAPSLIESGKAFTTKGMQVLEYVGKETMDLLINETGIEVEKNSKGTEHLSDEDQSVEEVSFDRCFYIYGGPEQLEELEALSSHYALLFNRRKAKLPSEQKSVYEGKLKQIQQIFSLDAEIDGNGPQSAKGKKIETGTDGSHDEMKILHDSSVSKAADMAVGFTNALAGLAVNDVIQRTAGRLDSLHSEGVHRLSEMCCLAMSHLLMLEDSVEKAKLIRLKAQSMTGYVEAISSSFITGISDVAEAYLAAIKSVNADSHEALTKASIQEKANSFSEHLRSDQNIAVSKIQDGLQNLSELHHTVSEGGGSTGRTLIPGKPNGAPLIDHAVCNSSDIKELISDAGNQCKKLEFGIVANG</sequence>
<dbReference type="AlphaFoldDB" id="A0A2P5WZI7"/>
<dbReference type="Pfam" id="PF25074">
    <property type="entry name" value="DUF7798"/>
    <property type="match status" value="1"/>
</dbReference>
<gene>
    <name evidence="2" type="ORF">GOBAR_AA24189</name>
</gene>
<dbReference type="OrthoDB" id="1922570at2759"/>
<dbReference type="InterPro" id="IPR056700">
    <property type="entry name" value="DUF7798"/>
</dbReference>
<evidence type="ECO:0000313" key="2">
    <source>
        <dbReference type="EMBL" id="PPR96489.1"/>
    </source>
</evidence>
<reference evidence="2 3" key="1">
    <citation type="submission" date="2015-01" db="EMBL/GenBank/DDBJ databases">
        <title>Genome of allotetraploid Gossypium barbadense reveals genomic plasticity and fiber elongation in cotton evolution.</title>
        <authorList>
            <person name="Chen X."/>
            <person name="Liu X."/>
            <person name="Zhao B."/>
            <person name="Zheng H."/>
            <person name="Hu Y."/>
            <person name="Lu G."/>
            <person name="Yang C."/>
            <person name="Chen J."/>
            <person name="Shan C."/>
            <person name="Zhang L."/>
            <person name="Zhou Y."/>
            <person name="Wang L."/>
            <person name="Guo W."/>
            <person name="Bai Y."/>
            <person name="Ruan J."/>
            <person name="Shangguan X."/>
            <person name="Mao Y."/>
            <person name="Jiang J."/>
            <person name="Zhu Y."/>
            <person name="Lei J."/>
            <person name="Kang H."/>
            <person name="Chen S."/>
            <person name="He X."/>
            <person name="Wang R."/>
            <person name="Wang Y."/>
            <person name="Chen J."/>
            <person name="Wang L."/>
            <person name="Yu S."/>
            <person name="Wang B."/>
            <person name="Wei J."/>
            <person name="Song S."/>
            <person name="Lu X."/>
            <person name="Gao Z."/>
            <person name="Gu W."/>
            <person name="Deng X."/>
            <person name="Ma D."/>
            <person name="Wang S."/>
            <person name="Liang W."/>
            <person name="Fang L."/>
            <person name="Cai C."/>
            <person name="Zhu X."/>
            <person name="Zhou B."/>
            <person name="Zhang Y."/>
            <person name="Chen Z."/>
            <person name="Xu S."/>
            <person name="Zhu R."/>
            <person name="Wang S."/>
            <person name="Zhang T."/>
            <person name="Zhao G."/>
        </authorList>
    </citation>
    <scope>NUCLEOTIDE SEQUENCE [LARGE SCALE GENOMIC DNA]</scope>
    <source>
        <strain evidence="3">cv. Xinhai21</strain>
        <tissue evidence="2">Leaf</tissue>
    </source>
</reference>